<gene>
    <name evidence="1" type="ORF">L6E24_06310</name>
</gene>
<reference evidence="1" key="1">
    <citation type="submission" date="2022-04" db="EMBL/GenBank/DDBJ databases">
        <title>Complete genome of Methanoplanus endosymbiosus DSM 3599.</title>
        <authorList>
            <person name="Chen S.-C."/>
            <person name="You Y.-T."/>
            <person name="Zhou Y.-Z."/>
            <person name="Lai M.-C."/>
        </authorList>
    </citation>
    <scope>NUCLEOTIDE SEQUENCE</scope>
    <source>
        <strain evidence="1">DSM 3599</strain>
    </source>
</reference>
<keyword evidence="2" id="KW-1185">Reference proteome</keyword>
<dbReference type="AlphaFoldDB" id="A0A9E7PNV6"/>
<dbReference type="Proteomes" id="UP001060368">
    <property type="component" value="Chromosome"/>
</dbReference>
<organism evidence="1 2">
    <name type="scientific">Methanoplanus endosymbiosus</name>
    <dbReference type="NCBI Taxonomy" id="33865"/>
    <lineage>
        <taxon>Archaea</taxon>
        <taxon>Methanobacteriati</taxon>
        <taxon>Methanobacteriota</taxon>
        <taxon>Stenosarchaea group</taxon>
        <taxon>Methanomicrobia</taxon>
        <taxon>Methanomicrobiales</taxon>
        <taxon>Methanomicrobiaceae</taxon>
        <taxon>Methanoplanus</taxon>
    </lineage>
</organism>
<evidence type="ECO:0000313" key="1">
    <source>
        <dbReference type="EMBL" id="UUX93723.1"/>
    </source>
</evidence>
<dbReference type="KEGG" id="mend:L6E24_06310"/>
<dbReference type="EMBL" id="CP096115">
    <property type="protein sequence ID" value="UUX93723.1"/>
    <property type="molecule type" value="Genomic_DNA"/>
</dbReference>
<sequence length="300" mass="34184">MTSGKTSTGIVPLLSDLNIEIHAKDGGGWSTVVTQKGITVAKEDTKTEPWVQNEIIKKLGKQTADKTAYKSGAIQDAISQYFEEFKASDDGKALLSEPARKVIEATEAVFREKCNPPKFRICLKSGNELLFTNRELTAMRPMDLNDKWSAIERERLKATRGDFDKIIDYWFEIQQDSETWGAASEWEAVLQKLCTEISLKHISDKKERLLDDGIYREGEILWVSNEVIRKVLLDFGKDITDSSFQKYLRDEGMLLGPSKYIRVNGFRPRAWQFSISVYIQQGEGLYHEDIDQIPFAEGEI</sequence>
<name>A0A9E7PNV6_9EURY</name>
<evidence type="ECO:0000313" key="2">
    <source>
        <dbReference type="Proteomes" id="UP001060368"/>
    </source>
</evidence>
<dbReference type="RefSeq" id="WP_257743859.1">
    <property type="nucleotide sequence ID" value="NZ_CP096115.1"/>
</dbReference>
<protein>
    <submittedName>
        <fullName evidence="1">Uncharacterized protein</fullName>
    </submittedName>
</protein>
<proteinExistence type="predicted"/>
<accession>A0A9E7PNV6</accession>
<dbReference type="GeneID" id="74307295"/>